<dbReference type="GO" id="GO:0008270">
    <property type="term" value="F:zinc ion binding"/>
    <property type="evidence" value="ECO:0007669"/>
    <property type="project" value="InterPro"/>
</dbReference>
<dbReference type="OrthoDB" id="3365636at2759"/>
<keyword evidence="6" id="KW-0539">Nucleus</keyword>
<accession>A0A9P9JGL5</accession>
<comment type="caution">
    <text evidence="10">The sequence shown here is derived from an EMBL/GenBank/DDBJ whole genome shotgun (WGS) entry which is preliminary data.</text>
</comment>
<reference evidence="10" key="1">
    <citation type="journal article" date="2021" name="Nat. Commun.">
        <title>Genetic determinants of endophytism in the Arabidopsis root mycobiome.</title>
        <authorList>
            <person name="Mesny F."/>
            <person name="Miyauchi S."/>
            <person name="Thiergart T."/>
            <person name="Pickel B."/>
            <person name="Atanasova L."/>
            <person name="Karlsson M."/>
            <person name="Huettel B."/>
            <person name="Barry K.W."/>
            <person name="Haridas S."/>
            <person name="Chen C."/>
            <person name="Bauer D."/>
            <person name="Andreopoulos W."/>
            <person name="Pangilinan J."/>
            <person name="LaButti K."/>
            <person name="Riley R."/>
            <person name="Lipzen A."/>
            <person name="Clum A."/>
            <person name="Drula E."/>
            <person name="Henrissat B."/>
            <person name="Kohler A."/>
            <person name="Grigoriev I.V."/>
            <person name="Martin F.M."/>
            <person name="Hacquard S."/>
        </authorList>
    </citation>
    <scope>NUCLEOTIDE SEQUENCE</scope>
    <source>
        <strain evidence="10">MPI-CAGE-AT-0147</strain>
    </source>
</reference>
<dbReference type="EMBL" id="JAGMUV010000003">
    <property type="protein sequence ID" value="KAH7166476.1"/>
    <property type="molecule type" value="Genomic_DNA"/>
</dbReference>
<dbReference type="AlphaFoldDB" id="A0A9P9JGL5"/>
<evidence type="ECO:0000256" key="6">
    <source>
        <dbReference type="ARBA" id="ARBA00023242"/>
    </source>
</evidence>
<proteinExistence type="predicted"/>
<dbReference type="InterPro" id="IPR051089">
    <property type="entry name" value="prtT"/>
</dbReference>
<dbReference type="GO" id="GO:0000981">
    <property type="term" value="F:DNA-binding transcription factor activity, RNA polymerase II-specific"/>
    <property type="evidence" value="ECO:0007669"/>
    <property type="project" value="InterPro"/>
</dbReference>
<evidence type="ECO:0000256" key="5">
    <source>
        <dbReference type="ARBA" id="ARBA00023163"/>
    </source>
</evidence>
<feature type="compositionally biased region" description="Low complexity" evidence="8">
    <location>
        <begin position="118"/>
        <end position="129"/>
    </location>
</feature>
<evidence type="ECO:0000256" key="8">
    <source>
        <dbReference type="SAM" id="MobiDB-lite"/>
    </source>
</evidence>
<dbReference type="InterPro" id="IPR036864">
    <property type="entry name" value="Zn2-C6_fun-type_DNA-bd_sf"/>
</dbReference>
<keyword evidence="2" id="KW-0479">Metal-binding</keyword>
<evidence type="ECO:0000259" key="9">
    <source>
        <dbReference type="PROSITE" id="PS50048"/>
    </source>
</evidence>
<evidence type="ECO:0000256" key="1">
    <source>
        <dbReference type="ARBA" id="ARBA00004123"/>
    </source>
</evidence>
<dbReference type="PANTHER" id="PTHR31845">
    <property type="entry name" value="FINGER DOMAIN PROTEIN, PUTATIVE-RELATED"/>
    <property type="match status" value="1"/>
</dbReference>
<keyword evidence="4" id="KW-0238">DNA-binding</keyword>
<dbReference type="Gene3D" id="4.10.240.10">
    <property type="entry name" value="Zn(2)-C6 fungal-type DNA-binding domain"/>
    <property type="match status" value="1"/>
</dbReference>
<protein>
    <recommendedName>
        <fullName evidence="9">Zn(2)-C6 fungal-type domain-containing protein</fullName>
    </recommendedName>
</protein>
<organism evidence="10 11">
    <name type="scientific">Dactylonectria macrodidyma</name>
    <dbReference type="NCBI Taxonomy" id="307937"/>
    <lineage>
        <taxon>Eukaryota</taxon>
        <taxon>Fungi</taxon>
        <taxon>Dikarya</taxon>
        <taxon>Ascomycota</taxon>
        <taxon>Pezizomycotina</taxon>
        <taxon>Sordariomycetes</taxon>
        <taxon>Hypocreomycetidae</taxon>
        <taxon>Hypocreales</taxon>
        <taxon>Nectriaceae</taxon>
        <taxon>Dactylonectria</taxon>
    </lineage>
</organism>
<evidence type="ECO:0000256" key="4">
    <source>
        <dbReference type="ARBA" id="ARBA00023125"/>
    </source>
</evidence>
<feature type="domain" description="Zn(2)-C6 fungal-type" evidence="9">
    <location>
        <begin position="27"/>
        <end position="64"/>
    </location>
</feature>
<dbReference type="CDD" id="cd00067">
    <property type="entry name" value="GAL4"/>
    <property type="match status" value="1"/>
</dbReference>
<keyword evidence="5" id="KW-0804">Transcription</keyword>
<dbReference type="PANTHER" id="PTHR31845:SF39">
    <property type="entry name" value="TRANSCRIPTION FACTOR PBCR-RELATED"/>
    <property type="match status" value="1"/>
</dbReference>
<keyword evidence="3" id="KW-0805">Transcription regulation</keyword>
<evidence type="ECO:0000313" key="10">
    <source>
        <dbReference type="EMBL" id="KAH7166476.1"/>
    </source>
</evidence>
<dbReference type="SMART" id="SM00066">
    <property type="entry name" value="GAL4"/>
    <property type="match status" value="1"/>
</dbReference>
<feature type="compositionally biased region" description="Polar residues" evidence="8">
    <location>
        <begin position="12"/>
        <end position="21"/>
    </location>
</feature>
<dbReference type="CDD" id="cd12148">
    <property type="entry name" value="fungal_TF_MHR"/>
    <property type="match status" value="1"/>
</dbReference>
<feature type="region of interest" description="Disordered" evidence="8">
    <location>
        <begin position="118"/>
        <end position="150"/>
    </location>
</feature>
<dbReference type="InterPro" id="IPR001138">
    <property type="entry name" value="Zn2Cys6_DnaBD"/>
</dbReference>
<comment type="subcellular location">
    <subcellularLocation>
        <location evidence="1">Nucleus</location>
    </subcellularLocation>
</comment>
<dbReference type="InterPro" id="IPR007219">
    <property type="entry name" value="XnlR_reg_dom"/>
</dbReference>
<feature type="region of interest" description="Disordered" evidence="8">
    <location>
        <begin position="583"/>
        <end position="613"/>
    </location>
</feature>
<keyword evidence="11" id="KW-1185">Reference proteome</keyword>
<evidence type="ECO:0000313" key="11">
    <source>
        <dbReference type="Proteomes" id="UP000738349"/>
    </source>
</evidence>
<feature type="compositionally biased region" description="Polar residues" evidence="8">
    <location>
        <begin position="583"/>
        <end position="593"/>
    </location>
</feature>
<feature type="region of interest" description="Disordered" evidence="8">
    <location>
        <begin position="1"/>
        <end position="21"/>
    </location>
</feature>
<dbReference type="SUPFAM" id="SSF57701">
    <property type="entry name" value="Zn2/Cys6 DNA-binding domain"/>
    <property type="match status" value="1"/>
</dbReference>
<dbReference type="Pfam" id="PF04082">
    <property type="entry name" value="Fungal_trans"/>
    <property type="match status" value="1"/>
</dbReference>
<dbReference type="GO" id="GO:0005634">
    <property type="term" value="C:nucleus"/>
    <property type="evidence" value="ECO:0007669"/>
    <property type="project" value="UniProtKB-SubCell"/>
</dbReference>
<dbReference type="GO" id="GO:0000976">
    <property type="term" value="F:transcription cis-regulatory region binding"/>
    <property type="evidence" value="ECO:0007669"/>
    <property type="project" value="TreeGrafter"/>
</dbReference>
<dbReference type="GO" id="GO:0006351">
    <property type="term" value="P:DNA-templated transcription"/>
    <property type="evidence" value="ECO:0007669"/>
    <property type="project" value="InterPro"/>
</dbReference>
<name>A0A9P9JGL5_9HYPO</name>
<gene>
    <name evidence="10" type="ORF">EDB81DRAFT_681312</name>
</gene>
<dbReference type="Proteomes" id="UP000738349">
    <property type="component" value="Unassembled WGS sequence"/>
</dbReference>
<keyword evidence="7" id="KW-0175">Coiled coil</keyword>
<feature type="coiled-coil region" evidence="7">
    <location>
        <begin position="73"/>
        <end position="100"/>
    </location>
</feature>
<evidence type="ECO:0000256" key="3">
    <source>
        <dbReference type="ARBA" id="ARBA00023015"/>
    </source>
</evidence>
<evidence type="ECO:0000256" key="7">
    <source>
        <dbReference type="SAM" id="Coils"/>
    </source>
</evidence>
<sequence>MISLMPADMSRSDSPPQNSTSVRLNRTCQGCRHRRIKCIAAPQDSPPSNKKCTRCLKLDIDCVFLAPAIKKTRRRNETRIKELERKFKEIQSSLGETQAASLLSTGLTGDSDAQFIASSKSHSPATSSTLDSLLHAGSHDGTPADTLPSGVSSHGQAEELYWKFVHNCAPLYPVVHIPETMTCEATRTSRPALFRAILTVASSTTDPKLSRVLFQDTGRFLAEKVVVEGEKSLDLVQALLVMATWQQPPEKFQSLKFSQSAQMAATMVMDLQSSNDEAYGIPEPTSGFIPSDQLVETCRAFVACYFLCSSIAFSFRRPSALRYGSWVERCIKVLESTPFLHLNDRRLVAWTKLQRLAEESLTMVGFDDGTSVDFSDARTRFILKHCSEMVIEWRHSVAEDIMCGPLEMHYQMILIAVDEPALYYDHKISDFRPPYAIRALPLTSDPPMASDMKRTTALAQCAASAQRLITYFLDLPIDVLRSAPVITFTRTAYAAVVLVKVYVSTRANGDRENPILNEEWTPQNFAWRIVDKLDSVAGQKRLAIPVALRHVLSNLARWCVDNLHQNATPGQVLEPMVHLPGNTVDSKTSSVKSHPSHLSHPGDSHQAARNESVAPVVSTDTFTSWANFEDFTLLGEMYAAPFGVESLQGLRNGIGEFDFDSWQLSS</sequence>
<dbReference type="PROSITE" id="PS50048">
    <property type="entry name" value="ZN2_CY6_FUNGAL_2"/>
    <property type="match status" value="1"/>
</dbReference>
<evidence type="ECO:0000256" key="2">
    <source>
        <dbReference type="ARBA" id="ARBA00022723"/>
    </source>
</evidence>